<keyword evidence="2" id="KW-0812">Transmembrane</keyword>
<feature type="coiled-coil region" evidence="1">
    <location>
        <begin position="211"/>
        <end position="238"/>
    </location>
</feature>
<comment type="caution">
    <text evidence="3">The sequence shown here is derived from an EMBL/GenBank/DDBJ whole genome shotgun (WGS) entry which is preliminary data.</text>
</comment>
<evidence type="ECO:0000313" key="4">
    <source>
        <dbReference type="Proteomes" id="UP000281128"/>
    </source>
</evidence>
<dbReference type="PANTHER" id="PTHR32309">
    <property type="entry name" value="TYROSINE-PROTEIN KINASE"/>
    <property type="match status" value="1"/>
</dbReference>
<dbReference type="PANTHER" id="PTHR32309:SF13">
    <property type="entry name" value="FERRIC ENTEROBACTIN TRANSPORT PROTEIN FEPE"/>
    <property type="match status" value="1"/>
</dbReference>
<reference evidence="3 4" key="1">
    <citation type="submission" date="2018-09" db="EMBL/GenBank/DDBJ databases">
        <title>Roseovarius spongiae sp. nov., isolated from a marine sponge.</title>
        <authorList>
            <person name="Zhuang L."/>
            <person name="Luo L."/>
        </authorList>
    </citation>
    <scope>NUCLEOTIDE SEQUENCE [LARGE SCALE GENOMIC DNA]</scope>
    <source>
        <strain evidence="3 4">HN-E21</strain>
    </source>
</reference>
<gene>
    <name evidence="3" type="ORF">D6850_07690</name>
</gene>
<evidence type="ECO:0000256" key="2">
    <source>
        <dbReference type="SAM" id="Phobius"/>
    </source>
</evidence>
<evidence type="ECO:0000313" key="3">
    <source>
        <dbReference type="EMBL" id="RKF14753.1"/>
    </source>
</evidence>
<name>A0A3A8B9E6_9RHOB</name>
<dbReference type="Proteomes" id="UP000281128">
    <property type="component" value="Unassembled WGS sequence"/>
</dbReference>
<keyword evidence="2" id="KW-0472">Membrane</keyword>
<feature type="transmembrane region" description="Helical" evidence="2">
    <location>
        <begin position="28"/>
        <end position="47"/>
    </location>
</feature>
<dbReference type="GO" id="GO:0005886">
    <property type="term" value="C:plasma membrane"/>
    <property type="evidence" value="ECO:0007669"/>
    <property type="project" value="TreeGrafter"/>
</dbReference>
<dbReference type="GO" id="GO:0004713">
    <property type="term" value="F:protein tyrosine kinase activity"/>
    <property type="evidence" value="ECO:0007669"/>
    <property type="project" value="TreeGrafter"/>
</dbReference>
<proteinExistence type="predicted"/>
<evidence type="ECO:0008006" key="5">
    <source>
        <dbReference type="Google" id="ProtNLM"/>
    </source>
</evidence>
<organism evidence="3 4">
    <name type="scientific">Roseovarius spongiae</name>
    <dbReference type="NCBI Taxonomy" id="2320272"/>
    <lineage>
        <taxon>Bacteria</taxon>
        <taxon>Pseudomonadati</taxon>
        <taxon>Pseudomonadota</taxon>
        <taxon>Alphaproteobacteria</taxon>
        <taxon>Rhodobacterales</taxon>
        <taxon>Roseobacteraceae</taxon>
        <taxon>Roseovarius</taxon>
    </lineage>
</organism>
<keyword evidence="1" id="KW-0175">Coiled coil</keyword>
<evidence type="ECO:0000256" key="1">
    <source>
        <dbReference type="SAM" id="Coils"/>
    </source>
</evidence>
<dbReference type="InterPro" id="IPR050445">
    <property type="entry name" value="Bact_polysacc_biosynth/exp"/>
</dbReference>
<accession>A0A3A8B9E6</accession>
<sequence>MHFLLGRHSMDFNELIVRFASTIARRKALFFLIFIVVFLGAVGGAYVKPQKFESNAKLFITLQTPRINSTHSEERQVAAILQPEEVLSSQVEFMQTREITEELVDTLPEWVFVSEPSNKWYVRLIVKPLMGAWEFVKGMLRKARLIEPENERFNRISMIEKNLDIFPVRKAMVIEIGFTSKNPEVPPVVINELVALYQKRVEALRENIEGAMLYSARAEELSAELRAAEQARTDFLRQHDIADFETERQTLLGRISVQRLRADEERLEELMALEPEYNALSRQVALLSESFRIYRQVAADRQTFFERDTSVIAQLIDPPSAIYHPLKPGRLALVLIGFFFSLFLATIVVLVTEWIAQVRGLYGRKEVKPYPLTERVRAAE</sequence>
<feature type="transmembrane region" description="Helical" evidence="2">
    <location>
        <begin position="331"/>
        <end position="356"/>
    </location>
</feature>
<keyword evidence="2" id="KW-1133">Transmembrane helix</keyword>
<keyword evidence="4" id="KW-1185">Reference proteome</keyword>
<dbReference type="EMBL" id="RAPE01000002">
    <property type="protein sequence ID" value="RKF14753.1"/>
    <property type="molecule type" value="Genomic_DNA"/>
</dbReference>
<protein>
    <recommendedName>
        <fullName evidence="5">Polysaccharide chain length determinant N-terminal domain-containing protein</fullName>
    </recommendedName>
</protein>
<dbReference type="AlphaFoldDB" id="A0A3A8B9E6"/>